<protein>
    <recommendedName>
        <fullName evidence="3">PepSY domain-containing protein</fullName>
    </recommendedName>
</protein>
<evidence type="ECO:0000256" key="1">
    <source>
        <dbReference type="SAM" id="MobiDB-lite"/>
    </source>
</evidence>
<feature type="region of interest" description="Disordered" evidence="1">
    <location>
        <begin position="52"/>
        <end position="97"/>
    </location>
</feature>
<dbReference type="EMBL" id="WBOS01000008">
    <property type="protein sequence ID" value="KAB2333072.1"/>
    <property type="molecule type" value="Genomic_DNA"/>
</dbReference>
<comment type="caution">
    <text evidence="4">The sequence shown here is derived from an EMBL/GenBank/DDBJ whole genome shotgun (WGS) entry which is preliminary data.</text>
</comment>
<feature type="compositionally biased region" description="Basic and acidic residues" evidence="1">
    <location>
        <begin position="81"/>
        <end position="91"/>
    </location>
</feature>
<dbReference type="AlphaFoldDB" id="A0A6L3V4F0"/>
<reference evidence="4 5" key="1">
    <citation type="journal article" date="2016" name="Antonie Van Leeuwenhoek">
        <title>Bacillus depressus sp. nov., isolated from soil of a sunflower field.</title>
        <authorList>
            <person name="Wei X."/>
            <person name="Xin D."/>
            <person name="Xin Y."/>
            <person name="Zhang H."/>
            <person name="Wang T."/>
            <person name="Zhang J."/>
        </authorList>
    </citation>
    <scope>NUCLEOTIDE SEQUENCE [LARGE SCALE GENOMIC DNA]</scope>
    <source>
        <strain evidence="4 5">BZ1</strain>
    </source>
</reference>
<feature type="signal peptide" evidence="2">
    <location>
        <begin position="1"/>
        <end position="20"/>
    </location>
</feature>
<name>A0A6L3V4F0_9BACI</name>
<organism evidence="4 5">
    <name type="scientific">Cytobacillus depressus</name>
    <dbReference type="NCBI Taxonomy" id="1602942"/>
    <lineage>
        <taxon>Bacteria</taxon>
        <taxon>Bacillati</taxon>
        <taxon>Bacillota</taxon>
        <taxon>Bacilli</taxon>
        <taxon>Bacillales</taxon>
        <taxon>Bacillaceae</taxon>
        <taxon>Cytobacillus</taxon>
    </lineage>
</organism>
<sequence length="167" mass="18259">MKKKFLVPALALSVIGGGIAGSVLNTNALAAKSDQNSTVEVSDEAKVDVKTGKVLKEENDKKVEKGEKEDKNEKEDNDGEISDKEEQKQLEKQATITAKESESIALKEVKGQVTDTELEDEDGVVVYSVEIKGDQSQKYDVKIDAKTGKVLKVEKDDEKDDGEENDD</sequence>
<gene>
    <name evidence="4" type="ORF">F7731_16140</name>
</gene>
<evidence type="ECO:0000259" key="3">
    <source>
        <dbReference type="Pfam" id="PF03413"/>
    </source>
</evidence>
<feature type="domain" description="PepSY" evidence="3">
    <location>
        <begin position="97"/>
        <end position="154"/>
    </location>
</feature>
<keyword evidence="5" id="KW-1185">Reference proteome</keyword>
<dbReference type="InterPro" id="IPR025711">
    <property type="entry name" value="PepSY"/>
</dbReference>
<evidence type="ECO:0000256" key="2">
    <source>
        <dbReference type="SAM" id="SignalP"/>
    </source>
</evidence>
<keyword evidence="2" id="KW-0732">Signal</keyword>
<feature type="compositionally biased region" description="Basic and acidic residues" evidence="1">
    <location>
        <begin position="52"/>
        <end position="74"/>
    </location>
</feature>
<feature type="chain" id="PRO_5038886676" description="PepSY domain-containing protein" evidence="2">
    <location>
        <begin position="21"/>
        <end position="167"/>
    </location>
</feature>
<dbReference type="Proteomes" id="UP000481030">
    <property type="component" value="Unassembled WGS sequence"/>
</dbReference>
<accession>A0A6L3V4F0</accession>
<dbReference type="Pfam" id="PF03413">
    <property type="entry name" value="PepSY"/>
    <property type="match status" value="1"/>
</dbReference>
<evidence type="ECO:0000313" key="4">
    <source>
        <dbReference type="EMBL" id="KAB2333072.1"/>
    </source>
</evidence>
<dbReference type="OrthoDB" id="2883138at2"/>
<dbReference type="RefSeq" id="WP_151535819.1">
    <property type="nucleotide sequence ID" value="NZ_WBOS01000008.1"/>
</dbReference>
<dbReference type="Gene3D" id="3.10.450.40">
    <property type="match status" value="1"/>
</dbReference>
<evidence type="ECO:0000313" key="5">
    <source>
        <dbReference type="Proteomes" id="UP000481030"/>
    </source>
</evidence>
<proteinExistence type="predicted"/>